<dbReference type="GO" id="GO:0008821">
    <property type="term" value="F:crossover junction DNA endonuclease activity"/>
    <property type="evidence" value="ECO:0007669"/>
    <property type="project" value="UniProtKB-EC"/>
</dbReference>
<keyword evidence="10" id="KW-0234">DNA repair</keyword>
<evidence type="ECO:0000256" key="5">
    <source>
        <dbReference type="ARBA" id="ARBA00022763"/>
    </source>
</evidence>
<dbReference type="PANTHER" id="PTHR39651:SF1">
    <property type="entry name" value="HOLLIDAY JUNCTION RESOLVASE HJC"/>
    <property type="match status" value="1"/>
</dbReference>
<keyword evidence="6" id="KW-0378">Hydrolase</keyword>
<gene>
    <name evidence="12" type="ORF">ARV3_gp23</name>
</gene>
<keyword evidence="4" id="KW-0255">Endonuclease</keyword>
<reference evidence="12 13" key="1">
    <citation type="journal article" date="2020" name="ISME J.">
        <title>New virus isolates from Italian hydrothermal environments underscore the biogeographic pattern in archaeal virus communities.</title>
        <authorList>
            <person name="Baquero D.P."/>
            <person name="Contursi P."/>
            <person name="Piochi M."/>
            <person name="Bartolucci S."/>
            <person name="Liu Y."/>
            <person name="Cvirkaite-Krupovic V."/>
            <person name="Prangishvili D."/>
            <person name="Krupovic M."/>
        </authorList>
    </citation>
    <scope>NUCLEOTIDE SEQUENCE [LARGE SCALE GENOMIC DNA]</scope>
    <source>
        <strain evidence="12">9</strain>
    </source>
</reference>
<dbReference type="Proteomes" id="UP000502393">
    <property type="component" value="Segment"/>
</dbReference>
<comment type="catalytic activity">
    <reaction evidence="11">
        <text>Endonucleolytic cleavage at a junction such as a reciprocal single-stranded crossover between two homologous DNA duplexes (Holliday junction).</text>
        <dbReference type="EC" id="3.1.21.10"/>
    </reaction>
</comment>
<dbReference type="GO" id="GO:0006310">
    <property type="term" value="P:DNA recombination"/>
    <property type="evidence" value="ECO:0007669"/>
    <property type="project" value="UniProtKB-KW"/>
</dbReference>
<evidence type="ECO:0000256" key="9">
    <source>
        <dbReference type="ARBA" id="ARBA00023172"/>
    </source>
</evidence>
<protein>
    <submittedName>
        <fullName evidence="12">Putative Holliday junction resolvase</fullName>
    </submittedName>
</protein>
<dbReference type="InterPro" id="IPR014428">
    <property type="entry name" value="Hjc_arc"/>
</dbReference>
<evidence type="ECO:0000256" key="4">
    <source>
        <dbReference type="ARBA" id="ARBA00022759"/>
    </source>
</evidence>
<dbReference type="SUPFAM" id="SSF52980">
    <property type="entry name" value="Restriction endonuclease-like"/>
    <property type="match status" value="1"/>
</dbReference>
<accession>A0A6M3VXT6</accession>
<evidence type="ECO:0000313" key="12">
    <source>
        <dbReference type="EMBL" id="QJF12336.1"/>
    </source>
</evidence>
<dbReference type="InterPro" id="IPR011335">
    <property type="entry name" value="Restrct_endonuc-II-like"/>
</dbReference>
<dbReference type="Pfam" id="PF01870">
    <property type="entry name" value="Hjc"/>
    <property type="match status" value="1"/>
</dbReference>
<evidence type="ECO:0000256" key="11">
    <source>
        <dbReference type="ARBA" id="ARBA00029354"/>
    </source>
</evidence>
<organism evidence="12 13">
    <name type="scientific">Acidianus rod-shaped virus 3</name>
    <dbReference type="NCBI Taxonomy" id="2730617"/>
    <lineage>
        <taxon>Viruses</taxon>
        <taxon>Adnaviria</taxon>
        <taxon>Zilligvirae</taxon>
        <taxon>Taleaviricota</taxon>
        <taxon>Tokiviricetes</taxon>
        <taxon>Ligamenvirales</taxon>
        <taxon>Rudiviridae</taxon>
        <taxon>Hoswirudivirus</taxon>
        <taxon>Hoswirudivirus acidiani</taxon>
        <taxon>Hoswirudivirus ARV3</taxon>
    </lineage>
</organism>
<evidence type="ECO:0000256" key="1">
    <source>
        <dbReference type="ARBA" id="ARBA00001946"/>
    </source>
</evidence>
<evidence type="ECO:0000256" key="8">
    <source>
        <dbReference type="ARBA" id="ARBA00023125"/>
    </source>
</evidence>
<keyword evidence="2" id="KW-0540">Nuclease</keyword>
<dbReference type="GO" id="GO:0006281">
    <property type="term" value="P:DNA repair"/>
    <property type="evidence" value="ECO:0007669"/>
    <property type="project" value="UniProtKB-KW"/>
</dbReference>
<keyword evidence="13" id="KW-1185">Reference proteome</keyword>
<keyword evidence="7" id="KW-0460">Magnesium</keyword>
<evidence type="ECO:0000256" key="7">
    <source>
        <dbReference type="ARBA" id="ARBA00022842"/>
    </source>
</evidence>
<evidence type="ECO:0000256" key="10">
    <source>
        <dbReference type="ARBA" id="ARBA00023204"/>
    </source>
</evidence>
<keyword evidence="9" id="KW-0233">DNA recombination</keyword>
<sequence length="118" mass="13862">MKTMRFNIHNSGKYYEYRALDFLKNEGYKVARIPVSGSGSQPLPDIIATRNSTIFPIEVKSTSKLSQRVDKFQIDKLFRFCDMFSFCNCKPAVLVYFKKVKEWKFEIVQNNKEVIVYV</sequence>
<proteinExistence type="predicted"/>
<name>A0A6M3VXT6_9VIRU</name>
<dbReference type="PANTHER" id="PTHR39651">
    <property type="entry name" value="HOLLIDAY JUNCTION RESOLVASE HJC"/>
    <property type="match status" value="1"/>
</dbReference>
<dbReference type="GO" id="GO:0046872">
    <property type="term" value="F:metal ion binding"/>
    <property type="evidence" value="ECO:0007669"/>
    <property type="project" value="UniProtKB-KW"/>
</dbReference>
<dbReference type="Gene3D" id="3.40.1350.10">
    <property type="match status" value="1"/>
</dbReference>
<dbReference type="PIRSF" id="PIRSF004985">
    <property type="entry name" value="Hlld_jn_rslvs_ar"/>
    <property type="match status" value="1"/>
</dbReference>
<evidence type="ECO:0000313" key="13">
    <source>
        <dbReference type="Proteomes" id="UP000502393"/>
    </source>
</evidence>
<keyword evidence="5" id="KW-0227">DNA damage</keyword>
<evidence type="ECO:0000256" key="2">
    <source>
        <dbReference type="ARBA" id="ARBA00022722"/>
    </source>
</evidence>
<dbReference type="GO" id="GO:0003677">
    <property type="term" value="F:DNA binding"/>
    <property type="evidence" value="ECO:0007669"/>
    <property type="project" value="UniProtKB-KW"/>
</dbReference>
<dbReference type="EMBL" id="MN876842">
    <property type="protein sequence ID" value="QJF12336.1"/>
    <property type="molecule type" value="Genomic_DNA"/>
</dbReference>
<keyword evidence="3" id="KW-0479">Metal-binding</keyword>
<dbReference type="InterPro" id="IPR002732">
    <property type="entry name" value="Hjc"/>
</dbReference>
<comment type="cofactor">
    <cofactor evidence="1">
        <name>Mg(2+)</name>
        <dbReference type="ChEBI" id="CHEBI:18420"/>
    </cofactor>
</comment>
<evidence type="ECO:0000256" key="3">
    <source>
        <dbReference type="ARBA" id="ARBA00022723"/>
    </source>
</evidence>
<evidence type="ECO:0000256" key="6">
    <source>
        <dbReference type="ARBA" id="ARBA00022801"/>
    </source>
</evidence>
<keyword evidence="8" id="KW-0238">DNA-binding</keyword>
<dbReference type="InterPro" id="IPR011856">
    <property type="entry name" value="tRNA_endonuc-like_dom_sf"/>
</dbReference>